<evidence type="ECO:0000256" key="3">
    <source>
        <dbReference type="ARBA" id="ARBA00022801"/>
    </source>
</evidence>
<dbReference type="RefSeq" id="WP_264432435.1">
    <property type="nucleotide sequence ID" value="NZ_CP081495.1"/>
</dbReference>
<evidence type="ECO:0000256" key="5">
    <source>
        <dbReference type="SAM" id="MobiDB-lite"/>
    </source>
</evidence>
<dbReference type="Pfam" id="PF01832">
    <property type="entry name" value="Glucosaminidase"/>
    <property type="match status" value="1"/>
</dbReference>
<evidence type="ECO:0000313" key="7">
    <source>
        <dbReference type="EMBL" id="UYW00566.1"/>
    </source>
</evidence>
<dbReference type="SUPFAM" id="SSF54106">
    <property type="entry name" value="LysM domain"/>
    <property type="match status" value="1"/>
</dbReference>
<keyword evidence="1" id="KW-0929">Antimicrobial</keyword>
<proteinExistence type="predicted"/>
<dbReference type="PANTHER" id="PTHR33308:SF9">
    <property type="entry name" value="PEPTIDOGLYCAN HYDROLASE FLGJ"/>
    <property type="match status" value="1"/>
</dbReference>
<evidence type="ECO:0000259" key="6">
    <source>
        <dbReference type="PROSITE" id="PS51782"/>
    </source>
</evidence>
<dbReference type="InterPro" id="IPR036779">
    <property type="entry name" value="LysM_dom_sf"/>
</dbReference>
<feature type="compositionally biased region" description="Low complexity" evidence="5">
    <location>
        <begin position="40"/>
        <end position="49"/>
    </location>
</feature>
<evidence type="ECO:0000313" key="8">
    <source>
        <dbReference type="Proteomes" id="UP001163328"/>
    </source>
</evidence>
<dbReference type="PANTHER" id="PTHR33308">
    <property type="entry name" value="PEPTIDOGLYCAN HYDROLASE FLGJ"/>
    <property type="match status" value="1"/>
</dbReference>
<keyword evidence="2" id="KW-0081">Bacteriolytic enzyme</keyword>
<dbReference type="InterPro" id="IPR018392">
    <property type="entry name" value="LysM"/>
</dbReference>
<feature type="compositionally biased region" description="Basic residues" evidence="5">
    <location>
        <begin position="25"/>
        <end position="39"/>
    </location>
</feature>
<dbReference type="Gene3D" id="1.10.530.10">
    <property type="match status" value="1"/>
</dbReference>
<evidence type="ECO:0000256" key="4">
    <source>
        <dbReference type="ARBA" id="ARBA00032108"/>
    </source>
</evidence>
<accession>A0ABY6LWD9</accession>
<feature type="region of interest" description="Disordered" evidence="5">
    <location>
        <begin position="25"/>
        <end position="56"/>
    </location>
</feature>
<dbReference type="Proteomes" id="UP001163328">
    <property type="component" value="Chromosome"/>
</dbReference>
<dbReference type="InterPro" id="IPR002901">
    <property type="entry name" value="MGlyc_endo_b_GlcNAc-like_dom"/>
</dbReference>
<keyword evidence="3" id="KW-0378">Hydrolase</keyword>
<organism evidence="7 8">
    <name type="scientific">Flavobacterium agricola</name>
    <dbReference type="NCBI Taxonomy" id="2870839"/>
    <lineage>
        <taxon>Bacteria</taxon>
        <taxon>Pseudomonadati</taxon>
        <taxon>Bacteroidota</taxon>
        <taxon>Flavobacteriia</taxon>
        <taxon>Flavobacteriales</taxon>
        <taxon>Flavobacteriaceae</taxon>
        <taxon>Flavobacterium</taxon>
    </lineage>
</organism>
<reference evidence="7" key="1">
    <citation type="submission" date="2021-08" db="EMBL/GenBank/DDBJ databases">
        <title>Flavobacterium sp. strain CC-SYL302.</title>
        <authorList>
            <person name="Lin S.-Y."/>
            <person name="Lee T.-H."/>
            <person name="Young C.-C."/>
        </authorList>
    </citation>
    <scope>NUCLEOTIDE SEQUENCE</scope>
    <source>
        <strain evidence="7">CC-SYL302</strain>
    </source>
</reference>
<name>A0ABY6LWD9_9FLAO</name>
<evidence type="ECO:0000256" key="1">
    <source>
        <dbReference type="ARBA" id="ARBA00022529"/>
    </source>
</evidence>
<gene>
    <name evidence="7" type="ORF">K5I29_08410</name>
</gene>
<dbReference type="SMART" id="SM00047">
    <property type="entry name" value="LYZ2"/>
    <property type="match status" value="1"/>
</dbReference>
<dbReference type="PROSITE" id="PS51782">
    <property type="entry name" value="LYSM"/>
    <property type="match status" value="1"/>
</dbReference>
<feature type="domain" description="LysM" evidence="6">
    <location>
        <begin position="237"/>
        <end position="280"/>
    </location>
</feature>
<dbReference type="SMART" id="SM00257">
    <property type="entry name" value="LysM"/>
    <property type="match status" value="1"/>
</dbReference>
<evidence type="ECO:0000256" key="2">
    <source>
        <dbReference type="ARBA" id="ARBA00022638"/>
    </source>
</evidence>
<protein>
    <recommendedName>
        <fullName evidence="4">Peptidoglycan hydrolase</fullName>
    </recommendedName>
</protein>
<dbReference type="InterPro" id="IPR051056">
    <property type="entry name" value="Glycosyl_Hydrolase_73"/>
</dbReference>
<dbReference type="Gene3D" id="3.10.350.10">
    <property type="entry name" value="LysM domain"/>
    <property type="match status" value="1"/>
</dbReference>
<dbReference type="Pfam" id="PF01476">
    <property type="entry name" value="LysM"/>
    <property type="match status" value="1"/>
</dbReference>
<dbReference type="PROSITE" id="PS51257">
    <property type="entry name" value="PROKAR_LIPOPROTEIN"/>
    <property type="match status" value="1"/>
</dbReference>
<sequence>MKKYIYLSVIAFVLVGCSTSNKIRVTKQKQKSSKTHKIKSTQSTSSSTKNNVDTDSKTVVIESAPTQSTAKNSVTDYIESYKHIAIDNMKTHKIPASITMAQGILESGSGNGTLAQKANNHFGIKCHSGWTGASVRHDDDAAQECFRKYNDPAESYRDHSLFLTTRSRYNNLFKLDIYDYKAWARGLKAAGYATDPKYPDKLISLIERYNLQELDKQMPGYKGQIASSESNSQATAATYVVSAGDTLYSIARKFNTSVQNIKTVNNLSTDIISVGQILKI</sequence>
<dbReference type="CDD" id="cd00118">
    <property type="entry name" value="LysM"/>
    <property type="match status" value="1"/>
</dbReference>
<keyword evidence="8" id="KW-1185">Reference proteome</keyword>
<dbReference type="EMBL" id="CP081495">
    <property type="protein sequence ID" value="UYW00566.1"/>
    <property type="molecule type" value="Genomic_DNA"/>
</dbReference>